<protein>
    <recommendedName>
        <fullName evidence="3">Peptidase S1 domain-containing protein</fullName>
    </recommendedName>
</protein>
<reference evidence="1" key="1">
    <citation type="journal article" date="2023" name="Insect Mol. Biol.">
        <title>Genome sequencing provides insights into the evolution of gene families encoding plant cell wall-degrading enzymes in longhorned beetles.</title>
        <authorList>
            <person name="Shin N.R."/>
            <person name="Okamura Y."/>
            <person name="Kirsch R."/>
            <person name="Pauchet Y."/>
        </authorList>
    </citation>
    <scope>NUCLEOTIDE SEQUENCE</scope>
    <source>
        <strain evidence="1">AMC_N1</strain>
    </source>
</reference>
<name>A0AAV8YW46_9CUCU</name>
<evidence type="ECO:0000313" key="1">
    <source>
        <dbReference type="EMBL" id="KAJ8955741.1"/>
    </source>
</evidence>
<keyword evidence="2" id="KW-1185">Reference proteome</keyword>
<evidence type="ECO:0008006" key="3">
    <source>
        <dbReference type="Google" id="ProtNLM"/>
    </source>
</evidence>
<dbReference type="Gene3D" id="2.40.10.10">
    <property type="entry name" value="Trypsin-like serine proteases"/>
    <property type="match status" value="1"/>
</dbReference>
<gene>
    <name evidence="1" type="ORF">NQ318_008613</name>
</gene>
<organism evidence="1 2">
    <name type="scientific">Aromia moschata</name>
    <dbReference type="NCBI Taxonomy" id="1265417"/>
    <lineage>
        <taxon>Eukaryota</taxon>
        <taxon>Metazoa</taxon>
        <taxon>Ecdysozoa</taxon>
        <taxon>Arthropoda</taxon>
        <taxon>Hexapoda</taxon>
        <taxon>Insecta</taxon>
        <taxon>Pterygota</taxon>
        <taxon>Neoptera</taxon>
        <taxon>Endopterygota</taxon>
        <taxon>Coleoptera</taxon>
        <taxon>Polyphaga</taxon>
        <taxon>Cucujiformia</taxon>
        <taxon>Chrysomeloidea</taxon>
        <taxon>Cerambycidae</taxon>
        <taxon>Cerambycinae</taxon>
        <taxon>Callichromatini</taxon>
        <taxon>Aromia</taxon>
    </lineage>
</organism>
<dbReference type="Proteomes" id="UP001162162">
    <property type="component" value="Unassembled WGS sequence"/>
</dbReference>
<feature type="non-terminal residue" evidence="1">
    <location>
        <position position="68"/>
    </location>
</feature>
<accession>A0AAV8YW46</accession>
<comment type="caution">
    <text evidence="1">The sequence shown here is derived from an EMBL/GenBank/DDBJ whole genome shotgun (WGS) entry which is preliminary data.</text>
</comment>
<sequence>MGDSGGPLVLQRPDGRYQLAGTVSHGIKCAAPLPARRLHEDAILQAVDNVHHGGDFAVMRTSGATLKS</sequence>
<proteinExistence type="predicted"/>
<dbReference type="EMBL" id="JAPWTK010000036">
    <property type="protein sequence ID" value="KAJ8955741.1"/>
    <property type="molecule type" value="Genomic_DNA"/>
</dbReference>
<dbReference type="AlphaFoldDB" id="A0AAV8YW46"/>
<evidence type="ECO:0000313" key="2">
    <source>
        <dbReference type="Proteomes" id="UP001162162"/>
    </source>
</evidence>
<dbReference type="InterPro" id="IPR043504">
    <property type="entry name" value="Peptidase_S1_PA_chymotrypsin"/>
</dbReference>
<dbReference type="InterPro" id="IPR009003">
    <property type="entry name" value="Peptidase_S1_PA"/>
</dbReference>
<dbReference type="SUPFAM" id="SSF50494">
    <property type="entry name" value="Trypsin-like serine proteases"/>
    <property type="match status" value="1"/>
</dbReference>